<dbReference type="GO" id="GO:0055085">
    <property type="term" value="P:transmembrane transport"/>
    <property type="evidence" value="ECO:0007669"/>
    <property type="project" value="InterPro"/>
</dbReference>
<organism evidence="8 9">
    <name type="scientific">Amygdalobacter nucleatus</name>
    <dbReference type="NCBI Taxonomy" id="3029274"/>
    <lineage>
        <taxon>Bacteria</taxon>
        <taxon>Bacillati</taxon>
        <taxon>Bacillota</taxon>
        <taxon>Clostridia</taxon>
        <taxon>Eubacteriales</taxon>
        <taxon>Oscillospiraceae</taxon>
        <taxon>Amygdalobacter</taxon>
    </lineage>
</organism>
<evidence type="ECO:0000313" key="9">
    <source>
        <dbReference type="Proteomes" id="UP000070080"/>
    </source>
</evidence>
<feature type="transmembrane region" description="Helical" evidence="7">
    <location>
        <begin position="196"/>
        <end position="215"/>
    </location>
</feature>
<dbReference type="Pfam" id="PF00950">
    <property type="entry name" value="ABC-3"/>
    <property type="match status" value="1"/>
</dbReference>
<feature type="transmembrane region" description="Helical" evidence="7">
    <location>
        <begin position="68"/>
        <end position="87"/>
    </location>
</feature>
<dbReference type="Proteomes" id="UP000070080">
    <property type="component" value="Unassembled WGS sequence"/>
</dbReference>
<dbReference type="AlphaFoldDB" id="A0A133YH74"/>
<sequence length="280" mass="30557">MLYQFFLNLLSYPFFRNALLTSILLSIVCACLGQVLLLKHLSLASDAFSHSALTGVALGLALGYNPTVIAIIVCIVASLLIEFFRYFFKSYAELAIAIIMSLCIGLAGIFSKYMPYSADLNSFLFGSIVSINNQDLVSIFVLCGVILIIFAYLYYPLYLVCLDARNAALLGINVKLLNCVFNILTAVCIAACSHSAGTLIVSSLLVLPAASAFVWKLSYFQTLLLAISFGIINTITSFFLAFVLNWPTGGSLVIVSTLNLLLSLTIYQLIQHLPNNKQKV</sequence>
<reference evidence="9" key="1">
    <citation type="submission" date="2016-01" db="EMBL/GenBank/DDBJ databases">
        <authorList>
            <person name="Mitreva M."/>
            <person name="Pepin K.H."/>
            <person name="Mihindukulasuriya K.A."/>
            <person name="Fulton R."/>
            <person name="Fronick C."/>
            <person name="O'Laughlin M."/>
            <person name="Miner T."/>
            <person name="Herter B."/>
            <person name="Rosa B.A."/>
            <person name="Cordes M."/>
            <person name="Tomlinson C."/>
            <person name="Wollam A."/>
            <person name="Palsikar V.B."/>
            <person name="Mardis E.R."/>
            <person name="Wilson R.K."/>
        </authorList>
    </citation>
    <scope>NUCLEOTIDE SEQUENCE [LARGE SCALE GENOMIC DNA]</scope>
    <source>
        <strain evidence="9">KA00274</strain>
    </source>
</reference>
<evidence type="ECO:0000256" key="1">
    <source>
        <dbReference type="ARBA" id="ARBA00004141"/>
    </source>
</evidence>
<dbReference type="GO" id="GO:0043190">
    <property type="term" value="C:ATP-binding cassette (ABC) transporter complex"/>
    <property type="evidence" value="ECO:0007669"/>
    <property type="project" value="InterPro"/>
</dbReference>
<proteinExistence type="inferred from homology"/>
<dbReference type="PATRIC" id="fig|1497955.3.peg.216"/>
<comment type="caution">
    <text evidence="8">The sequence shown here is derived from an EMBL/GenBank/DDBJ whole genome shotgun (WGS) entry which is preliminary data.</text>
</comment>
<dbReference type="GO" id="GO:0010043">
    <property type="term" value="P:response to zinc ion"/>
    <property type="evidence" value="ECO:0007669"/>
    <property type="project" value="TreeGrafter"/>
</dbReference>
<evidence type="ECO:0000256" key="3">
    <source>
        <dbReference type="ARBA" id="ARBA00022692"/>
    </source>
</evidence>
<evidence type="ECO:0000256" key="4">
    <source>
        <dbReference type="ARBA" id="ARBA00022989"/>
    </source>
</evidence>
<dbReference type="SUPFAM" id="SSF81345">
    <property type="entry name" value="ABC transporter involved in vitamin B12 uptake, BtuC"/>
    <property type="match status" value="1"/>
</dbReference>
<dbReference type="InterPro" id="IPR001626">
    <property type="entry name" value="ABC_TroCD"/>
</dbReference>
<evidence type="ECO:0000256" key="7">
    <source>
        <dbReference type="SAM" id="Phobius"/>
    </source>
</evidence>
<gene>
    <name evidence="8" type="ORF">HMPREF1872_00231</name>
</gene>
<keyword evidence="9" id="KW-1185">Reference proteome</keyword>
<evidence type="ECO:0000256" key="2">
    <source>
        <dbReference type="ARBA" id="ARBA00008034"/>
    </source>
</evidence>
<feature type="transmembrane region" description="Helical" evidence="7">
    <location>
        <begin position="250"/>
        <end position="270"/>
    </location>
</feature>
<dbReference type="Gene3D" id="1.10.3470.10">
    <property type="entry name" value="ABC transporter involved in vitamin B12 uptake, BtuC"/>
    <property type="match status" value="1"/>
</dbReference>
<name>A0A133YH74_9FIRM</name>
<evidence type="ECO:0000313" key="8">
    <source>
        <dbReference type="EMBL" id="KXB42545.1"/>
    </source>
</evidence>
<comment type="similarity">
    <text evidence="2 6">Belongs to the ABC-3 integral membrane protein family.</text>
</comment>
<keyword evidence="6" id="KW-0813">Transport</keyword>
<feature type="transmembrane region" description="Helical" evidence="7">
    <location>
        <begin position="94"/>
        <end position="116"/>
    </location>
</feature>
<dbReference type="EMBL" id="LSCV01000002">
    <property type="protein sequence ID" value="KXB42545.1"/>
    <property type="molecule type" value="Genomic_DNA"/>
</dbReference>
<dbReference type="OrthoDB" id="9798540at2"/>
<feature type="transmembrane region" description="Helical" evidence="7">
    <location>
        <begin position="222"/>
        <end position="244"/>
    </location>
</feature>
<dbReference type="RefSeq" id="WP_066712658.1">
    <property type="nucleotide sequence ID" value="NZ_JARFNM010000001.1"/>
</dbReference>
<dbReference type="InterPro" id="IPR037294">
    <property type="entry name" value="ABC_BtuC-like"/>
</dbReference>
<evidence type="ECO:0000256" key="5">
    <source>
        <dbReference type="ARBA" id="ARBA00023136"/>
    </source>
</evidence>
<feature type="transmembrane region" description="Helical" evidence="7">
    <location>
        <begin position="167"/>
        <end position="190"/>
    </location>
</feature>
<keyword evidence="5 7" id="KW-0472">Membrane</keyword>
<keyword evidence="3 6" id="KW-0812">Transmembrane</keyword>
<protein>
    <submittedName>
        <fullName evidence="8">ABC 3 transport family protein</fullName>
    </submittedName>
</protein>
<dbReference type="STRING" id="1497955.HMPREF1872_00231"/>
<keyword evidence="4 7" id="KW-1133">Transmembrane helix</keyword>
<accession>A0A133YH74</accession>
<feature type="transmembrane region" description="Helical" evidence="7">
    <location>
        <begin position="136"/>
        <end position="155"/>
    </location>
</feature>
<dbReference type="PANTHER" id="PTHR30477:SF0">
    <property type="entry name" value="METAL TRANSPORT SYSTEM MEMBRANE PROTEIN TM_0125-RELATED"/>
    <property type="match status" value="1"/>
</dbReference>
<dbReference type="PANTHER" id="PTHR30477">
    <property type="entry name" value="ABC-TRANSPORTER METAL-BINDING PROTEIN"/>
    <property type="match status" value="1"/>
</dbReference>
<evidence type="ECO:0000256" key="6">
    <source>
        <dbReference type="RuleBase" id="RU003943"/>
    </source>
</evidence>
<comment type="subcellular location">
    <subcellularLocation>
        <location evidence="6">Cell membrane</location>
        <topology evidence="6">Multi-pass membrane protein</topology>
    </subcellularLocation>
    <subcellularLocation>
        <location evidence="1">Membrane</location>
        <topology evidence="1">Multi-pass membrane protein</topology>
    </subcellularLocation>
</comment>